<dbReference type="RefSeq" id="WP_099698169.1">
    <property type="nucleotide sequence ID" value="NZ_NOVD01000020.1"/>
</dbReference>
<dbReference type="Gene3D" id="3.50.50.60">
    <property type="entry name" value="FAD/NAD(P)-binding domain"/>
    <property type="match status" value="1"/>
</dbReference>
<keyword evidence="5" id="KW-0963">Cytoplasm</keyword>
<dbReference type="PANTHER" id="PTHR46972">
    <property type="entry name" value="MONOOXYGENASE ASQM-RELATED"/>
    <property type="match status" value="1"/>
</dbReference>
<gene>
    <name evidence="7" type="ORF">CHR55_22520</name>
</gene>
<comment type="similarity">
    <text evidence="5">Belongs to the aromatic-ring hydroxylase family. TetX subfamily.</text>
</comment>
<dbReference type="EC" id="1.14.13.-" evidence="5"/>
<dbReference type="InterPro" id="IPR043683">
    <property type="entry name" value="TetX_monooxygenase"/>
</dbReference>
<feature type="domain" description="FAD-binding" evidence="6">
    <location>
        <begin position="5"/>
        <end position="349"/>
    </location>
</feature>
<evidence type="ECO:0000256" key="3">
    <source>
        <dbReference type="ARBA" id="ARBA00023002"/>
    </source>
</evidence>
<comment type="domain">
    <text evidence="5">Consists of an N-terminal FAD-binding domain with a Rossman fold and a C-terminal substrate-binding domain.</text>
</comment>
<dbReference type="Pfam" id="PF01494">
    <property type="entry name" value="FAD_binding_3"/>
    <property type="match status" value="1"/>
</dbReference>
<comment type="caution">
    <text evidence="7">The sequence shown here is derived from an EMBL/GenBank/DDBJ whole genome shotgun (WGS) entry which is preliminary data.</text>
</comment>
<comment type="subcellular location">
    <subcellularLocation>
        <location evidence="5">Cytoplasm</location>
    </subcellularLocation>
</comment>
<dbReference type="PRINTS" id="PR00420">
    <property type="entry name" value="RNGMNOXGNASE"/>
</dbReference>
<keyword evidence="3 5" id="KW-0560">Oxidoreductase</keyword>
<name>A0A2A5J6R1_RHOSG</name>
<organism evidence="7 8">
    <name type="scientific">Rhodococcus qingshengii</name>
    <dbReference type="NCBI Taxonomy" id="334542"/>
    <lineage>
        <taxon>Bacteria</taxon>
        <taxon>Bacillati</taxon>
        <taxon>Actinomycetota</taxon>
        <taxon>Actinomycetes</taxon>
        <taxon>Mycobacteriales</taxon>
        <taxon>Nocardiaceae</taxon>
        <taxon>Rhodococcus</taxon>
        <taxon>Rhodococcus erythropolis group</taxon>
    </lineage>
</organism>
<keyword evidence="5" id="KW-0547">Nucleotide-binding</keyword>
<feature type="binding site" evidence="5">
    <location>
        <position position="48"/>
    </location>
    <ligand>
        <name>FAD</name>
        <dbReference type="ChEBI" id="CHEBI:57692"/>
    </ligand>
</feature>
<comment type="cofactor">
    <cofactor evidence="5">
        <name>FAD</name>
        <dbReference type="ChEBI" id="CHEBI:57692"/>
    </cofactor>
</comment>
<evidence type="ECO:0000256" key="2">
    <source>
        <dbReference type="ARBA" id="ARBA00022827"/>
    </source>
</evidence>
<keyword evidence="1 5" id="KW-0285">Flavoprotein</keyword>
<dbReference type="EMBL" id="NOVD01000020">
    <property type="protein sequence ID" value="PCK25066.1"/>
    <property type="molecule type" value="Genomic_DNA"/>
</dbReference>
<sequence>MNHYPIAIIGAGLGGLTLARVLHLRGIDSAVFDFESGPTARTQGGMLDIHEDSGQIALRAAGLYDEFRALVHQGGEETRVLDRNAVVHLSEQDTGDGDRPEIDRGQLRDLLLSSIPKETIHWGAKVRSAHPLPDGRHEVHLADGTHFTTDLLVGADGAWSKIRPLVSNATPAYTRVSFVEFDLHDADNQHAKAAETVGGGMMFALSADKGFLAHRETDNSLHVYAALRVPENWAASVDFSDDHIAKKILLEHFSDWDESLRSLIVEADSSLTPRPIHALPIGHSWSRTPGVTLLGDAAHVMSPFAGEGANLAMLDGAELGEAIASHSGTEEGLAAYEERLFPRSAASAQQSADGLDMCFGENAPQGLLDMFNSQP</sequence>
<dbReference type="PANTHER" id="PTHR46972:SF1">
    <property type="entry name" value="FAD DEPENDENT OXIDOREDUCTASE DOMAIN-CONTAINING PROTEIN"/>
    <property type="match status" value="1"/>
</dbReference>
<dbReference type="GO" id="GO:0004497">
    <property type="term" value="F:monooxygenase activity"/>
    <property type="evidence" value="ECO:0007669"/>
    <property type="project" value="UniProtKB-UniRule"/>
</dbReference>
<proteinExistence type="inferred from homology"/>
<feature type="binding site" evidence="5">
    <location>
        <position position="41"/>
    </location>
    <ligand>
        <name>NADPH</name>
        <dbReference type="ChEBI" id="CHEBI:57783"/>
    </ligand>
</feature>
<dbReference type="GO" id="GO:0071949">
    <property type="term" value="F:FAD binding"/>
    <property type="evidence" value="ECO:0007669"/>
    <property type="project" value="InterPro"/>
</dbReference>
<dbReference type="HAMAP" id="MF_00845">
    <property type="entry name" value="TetX_monooxygenase"/>
    <property type="match status" value="1"/>
</dbReference>
<keyword evidence="4 5" id="KW-0503">Monooxygenase</keyword>
<evidence type="ECO:0000259" key="6">
    <source>
        <dbReference type="Pfam" id="PF01494"/>
    </source>
</evidence>
<evidence type="ECO:0000256" key="5">
    <source>
        <dbReference type="HAMAP-Rule" id="MF_00845"/>
    </source>
</evidence>
<comment type="subunit">
    <text evidence="5">Monomer.</text>
</comment>
<comment type="function">
    <text evidence="5">An FAD-requiring monooxygenase active on some tetracycline antibiotic derivatives, which leads to their inactivation. Hydroxylates carbon 11a of tetracycline and some analogs.</text>
</comment>
<feature type="binding site" evidence="5">
    <location>
        <position position="296"/>
    </location>
    <ligand>
        <name>FAD</name>
        <dbReference type="ChEBI" id="CHEBI:57692"/>
    </ligand>
</feature>
<accession>A0A2A5J6R1</accession>
<evidence type="ECO:0000256" key="4">
    <source>
        <dbReference type="ARBA" id="ARBA00023033"/>
    </source>
</evidence>
<evidence type="ECO:0000313" key="7">
    <source>
        <dbReference type="EMBL" id="PCK25066.1"/>
    </source>
</evidence>
<dbReference type="AlphaFoldDB" id="A0A2A5J6R1"/>
<dbReference type="Proteomes" id="UP000230886">
    <property type="component" value="Unassembled WGS sequence"/>
</dbReference>
<dbReference type="InterPro" id="IPR002938">
    <property type="entry name" value="FAD-bd"/>
</dbReference>
<reference evidence="7 8" key="1">
    <citation type="submission" date="2017-07" db="EMBL/GenBank/DDBJ databases">
        <title>Draft sequence of Rhodococcus enclensis 23b-28.</title>
        <authorList>
            <person name="Besaury L."/>
            <person name="Sancelme M."/>
            <person name="Amato P."/>
            <person name="Lallement A."/>
            <person name="Delort A.-M."/>
        </authorList>
    </citation>
    <scope>NUCLEOTIDE SEQUENCE [LARGE SCALE GENOMIC DNA]</scope>
    <source>
        <strain evidence="7 8">23b-28</strain>
    </source>
</reference>
<protein>
    <recommendedName>
        <fullName evidence="5">Flavin-dependent monooxygenase</fullName>
    </recommendedName>
    <alternativeName>
        <fullName evidence="5">TetX monooxygenase</fullName>
        <shortName evidence="5">TetX</shortName>
        <ecNumber evidence="5">1.14.13.-</ecNumber>
    </alternativeName>
</protein>
<feature type="binding site" evidence="5">
    <location>
        <position position="104"/>
    </location>
    <ligand>
        <name>FAD</name>
        <dbReference type="ChEBI" id="CHEBI:57692"/>
    </ligand>
</feature>
<comment type="catalytic activity">
    <reaction evidence="5">
        <text>a tetracycline + NADPH + O2 + H(+) = an 11a-hydroxytetracycline + NADP(+) + H2O</text>
        <dbReference type="Rhea" id="RHEA:61444"/>
        <dbReference type="ChEBI" id="CHEBI:15377"/>
        <dbReference type="ChEBI" id="CHEBI:15378"/>
        <dbReference type="ChEBI" id="CHEBI:15379"/>
        <dbReference type="ChEBI" id="CHEBI:57783"/>
        <dbReference type="ChEBI" id="CHEBI:58349"/>
        <dbReference type="ChEBI" id="CHEBI:144644"/>
        <dbReference type="ChEBI" id="CHEBI:144645"/>
    </reaction>
</comment>
<evidence type="ECO:0000313" key="8">
    <source>
        <dbReference type="Proteomes" id="UP000230886"/>
    </source>
</evidence>
<keyword evidence="2 5" id="KW-0274">FAD</keyword>
<dbReference type="GO" id="GO:0005737">
    <property type="term" value="C:cytoplasm"/>
    <property type="evidence" value="ECO:0007669"/>
    <property type="project" value="UniProtKB-SubCell"/>
</dbReference>
<keyword evidence="5" id="KW-0521">NADP</keyword>
<dbReference type="GO" id="GO:0046677">
    <property type="term" value="P:response to antibiotic"/>
    <property type="evidence" value="ECO:0007669"/>
    <property type="project" value="InterPro"/>
</dbReference>
<dbReference type="InterPro" id="IPR036188">
    <property type="entry name" value="FAD/NAD-bd_sf"/>
</dbReference>
<evidence type="ECO:0000256" key="1">
    <source>
        <dbReference type="ARBA" id="ARBA00022630"/>
    </source>
</evidence>
<dbReference type="SUPFAM" id="SSF51905">
    <property type="entry name" value="FAD/NAD(P)-binding domain"/>
    <property type="match status" value="1"/>
</dbReference>